<gene>
    <name evidence="3" type="ORF">LZZ85_09275</name>
</gene>
<accession>A0ABS9KQ85</accession>
<dbReference type="InterPro" id="IPR050287">
    <property type="entry name" value="MTA/SAH_deaminase"/>
</dbReference>
<evidence type="ECO:0000313" key="4">
    <source>
        <dbReference type="Proteomes" id="UP001165367"/>
    </source>
</evidence>
<evidence type="ECO:0000259" key="2">
    <source>
        <dbReference type="Pfam" id="PF01979"/>
    </source>
</evidence>
<dbReference type="Gene3D" id="3.20.20.140">
    <property type="entry name" value="Metal-dependent hydrolases"/>
    <property type="match status" value="1"/>
</dbReference>
<dbReference type="Pfam" id="PF01979">
    <property type="entry name" value="Amidohydro_1"/>
    <property type="match status" value="1"/>
</dbReference>
<evidence type="ECO:0000256" key="1">
    <source>
        <dbReference type="ARBA" id="ARBA00022801"/>
    </source>
</evidence>
<dbReference type="EMBL" id="JAKLTR010000005">
    <property type="protein sequence ID" value="MCG2614471.1"/>
    <property type="molecule type" value="Genomic_DNA"/>
</dbReference>
<reference evidence="3" key="1">
    <citation type="submission" date="2022-01" db="EMBL/GenBank/DDBJ databases">
        <authorList>
            <person name="Jo J.-H."/>
            <person name="Im W.-T."/>
        </authorList>
    </citation>
    <scope>NUCLEOTIDE SEQUENCE</scope>
    <source>
        <strain evidence="3">NA20</strain>
    </source>
</reference>
<dbReference type="Proteomes" id="UP001165367">
    <property type="component" value="Unassembled WGS sequence"/>
</dbReference>
<dbReference type="PANTHER" id="PTHR43794:SF11">
    <property type="entry name" value="AMIDOHYDROLASE-RELATED DOMAIN-CONTAINING PROTEIN"/>
    <property type="match status" value="1"/>
</dbReference>
<organism evidence="3 4">
    <name type="scientific">Terrimonas ginsenosidimutans</name>
    <dbReference type="NCBI Taxonomy" id="2908004"/>
    <lineage>
        <taxon>Bacteria</taxon>
        <taxon>Pseudomonadati</taxon>
        <taxon>Bacteroidota</taxon>
        <taxon>Chitinophagia</taxon>
        <taxon>Chitinophagales</taxon>
        <taxon>Chitinophagaceae</taxon>
        <taxon>Terrimonas</taxon>
    </lineage>
</organism>
<keyword evidence="4" id="KW-1185">Reference proteome</keyword>
<feature type="domain" description="Amidohydrolase-related" evidence="2">
    <location>
        <begin position="52"/>
        <end position="372"/>
    </location>
</feature>
<proteinExistence type="predicted"/>
<dbReference type="SUPFAM" id="SSF51556">
    <property type="entry name" value="Metallo-dependent hydrolases"/>
    <property type="match status" value="1"/>
</dbReference>
<name>A0ABS9KQ85_9BACT</name>
<dbReference type="PANTHER" id="PTHR43794">
    <property type="entry name" value="AMINOHYDROLASE SSNA-RELATED"/>
    <property type="match status" value="1"/>
</dbReference>
<evidence type="ECO:0000313" key="3">
    <source>
        <dbReference type="EMBL" id="MCG2614471.1"/>
    </source>
</evidence>
<protein>
    <submittedName>
        <fullName evidence="3">Amidohydrolase family protein</fullName>
    </submittedName>
</protein>
<dbReference type="InterPro" id="IPR006680">
    <property type="entry name" value="Amidohydro-rel"/>
</dbReference>
<dbReference type="RefSeq" id="WP_237870922.1">
    <property type="nucleotide sequence ID" value="NZ_JAKLTR010000005.1"/>
</dbReference>
<comment type="caution">
    <text evidence="3">The sequence shown here is derived from an EMBL/GenBank/DDBJ whole genome shotgun (WGS) entry which is preliminary data.</text>
</comment>
<dbReference type="InterPro" id="IPR032466">
    <property type="entry name" value="Metal_Hydrolase"/>
</dbReference>
<keyword evidence="1" id="KW-0378">Hydrolase</keyword>
<sequence>MAYKKFSADQLFDGEQMVAENQVLIMDNNGVVEAIVPATDAGEGVQHFSGVLSPGFINCHCHLELSHMKGAIAEKTGLINFVYDIIRLRHFSEDEIQDAIALADDEMTRNGIVAVGDICNNALTLQQKITSSLYYQNFVEASGFTAVVAEERFQRALQIRQAFSSHSLPASIVPHAPYSVSEVLWEKIIHLDGNDLLTIHNQETIPENELFLERKGDFLSFYEKMKIDISGFIASGKTSVQTFLPRFLQEQQVILVHNVYTSAEDIRVSKTAGMPQLYWCLCPNANLYITGQLPDISLLMRENCSLVFGTDSLASNHQLSVLQELKTVRTHFPEIPIESLFNWATLNGAKALRIQDRFGSFEKGKTPGVVLCKEDLSQCDRLL</sequence>